<evidence type="ECO:0000256" key="3">
    <source>
        <dbReference type="PROSITE-ProRule" id="PRU00023"/>
    </source>
</evidence>
<dbReference type="PROSITE" id="PS50297">
    <property type="entry name" value="ANK_REP_REGION"/>
    <property type="match status" value="3"/>
</dbReference>
<keyword evidence="2 3" id="KW-0040">ANK repeat</keyword>
<evidence type="ECO:0000256" key="1">
    <source>
        <dbReference type="ARBA" id="ARBA00022737"/>
    </source>
</evidence>
<evidence type="ECO:0000313" key="5">
    <source>
        <dbReference type="EMBL" id="SCU67032.1"/>
    </source>
</evidence>
<sequence length="3048" mass="334396">MPPSKDSATPLDAAILCHIRTPYLSGSGLVGTVQTRLSATLADVRRLLESLASLARQGNDRNVGNAIGSSEAPVNVSKEEMRKIMSHALHPFDLSADFSFVRGGCGAMVPREREKSTRLVDLFPLLPQLFSVNKKNYHIGWAMEPPAPLVRILARLEDMEVCRNAVAVLFVSMQTPDEMLKDRLTLYQSAANVGFSSKSAQLNSFKKSLNLWNCNVRDCFGRTVLHESVYHGNKEVVAHLLSLPFIHTNEQDAQGLTPLHIAVRKGDERIVSQLLMRGVDVLLQDASGDTALHTALRLRDSRLVELLCQCLREAGIGAEKLSQYRNKRGLSPSDVFKLRWPTFFQLCAVGDVQAIHTLYNHYLFKCDLAHAPDNLLHQSVVHVAAAAGHADVVRYLLDEVGFGRARAECFINSRLQTPLHVAAERGEFATVKFLYERYPKWLAARDITGATPLVAVLRNRRRWGTAIAEYFITVASSETIAPNTCDNGGNGALHLLCELGLFHLARLLVESHGADVNLAHTGTVNTHHFLRVTRRSKSLMEQMKWKLKHQKTGKQAKMTPILCAIRGGRCGIDIIEMLLSHGAATREDEIVELLFYLVSNEHYEVAERVLARENVKPPGHNELLCRFCREKHVVGISWCSKQGFRQLNVMQESHHPLAVSSALGDAAAVAILLEHGANANIGKSVLHTPLALAINGGHDDVVRCLVRAGACLLSADGSWSALRAAVKRGEEFIMAGLLAEPSLPPSEVVHAMVFALQDARGRGVEIRERLCVRLARALNLAECGGVHPTELLHLAASRSCFAVVRVLVDKLLALPREELENILKDAPAAPSLAYALIEPKAVPLPKGVPSRLYALHPSPAPFKRLITLRTWQEGLHHRLHLRDAFSYCASAREESLLETLLFDVGLKPWEGPDFRGWNAADYAVASGLYNSVRILLVSGLAPLRHHHVRSGTWLGILCRSMVTPAARPSETNLLYFTLKRLVCAGETLLIRHILWDVCRRCDVSDMRDASVWLTDVLLCCARSRSLEILHILTREFRVTWGRKFFPTAEPLLMAVLNSDAEMALFLMTHGAVPTAFGPIPKMHDNVKASFLREERRAVSPLWLAARLGETAILQQLLQSTDLLCHEATLDNSTRCGDILQALIDGATRRVTKERDAGMARTIFMLKRAGYLALTPDVVRCAARKGLVQVVNALVDCYGPDPFVEDLKCGGLCAIHFMVANPELCGTLRSLLVAGRSTATETVGGSVSLASAMLATPFRVNPVDYALRHGCAEGALLLLCLGLYGSGTVFAKRARTLSVVIRLAVQRRCTTGWSGYTALHAAIEMQCHSLAKTMACEMAAIHGPNSGPYAEMTIKNDDAPSLHAFMAFHLREAHFGTLLSSGVPPVVDISSPCDIPYIVWSPHASEGRFREAVRESATREGLEQPLDLMKESLRVEVRQHMLSYNENIFFRSRSFAVTALTPMACAVAAGKLSWVQLFSSCGVSLTNDSSIIAAKYSAVSTQGRIKAPPVYKLVDMRDSRKRKAPKSVRRKHVCSKDTGAWLLTAYVHNRCHISPIMLSMAIVVECVRSGAVEQRLLQQLQIIRYLLGSDESPLREEVNLLAIVAAELQLWGLLEDTVVTLERCGAVFDPISEGDIPPFMHNVVGSAHHVMHKVARVAPREIILLVARNSSFVHVEELCDAKGRTALYHALYHPTPAAVDTLLSLNVSVSKRCCSGTGRTPLMVASKLGKLGHAERLMRKEVLDLEDNYGNTALLLAAEGGHKQVVEYLLAQGSSPSTKNAKGMTAVMVAALAGHDSLAVPMVERFSGISDLFTPHTTILHCAAVGGAWGVATTVVSCLAQADPLAVDHFGYTALFLAHAFGNARVLRTLLGAVLHKGITVPSSFVRERQIISRSSELVPRGWLKGTLYLAEAVLGNGRKGSSSSLSSSHYGPMRSSETLYGHRTSIRRNDVPLLLWCVRNNNTLGVRVLGEINVGDNCYALHEAARSGNVEMVKLLLKLEVSSPDVLNESGMLPFEVAAVHKHVECASLILLHTKLDPVRLRVHIDHGDDPDTTANSTDSNTHNPMQLLASSENAEVFADVVDSVQRMSGDTWPSVAQQLFDTLSTPGPDGMTALELQLALGRAAGALRLVKILQRLSLDVAGNCAFAVSSSILHHLTNVSPAVRVLLHDMFGLTDVAKGYGMRRRRFGRLSFADVRLIGISALQSDAYCAAATSSIFTFGNEVGATSSLLERLPFEVRFVPRPFERRSAAERAKLIRWLGSSLILSSYKQLRTCAQFDAVEVEIVSHPAEEFAELVGDHLHHSIYVDGDCQLVVPDLNIILGFATRREKQRLLDEVEHLCGVLTDTMQSLPHPALSKGEVKVDWRNCNIDDVEQEAIECLIENGLKKLRVFLEGNLRDCLCGVNMTDILSVKCTAEPVTEKVHITFQYTREALKKFKPSATELGSTVDGLLCVVRFSDAGMGGLDFVMRSVLYPATLSDVNLVGVSRIRDAWVADVSRRVGQRMGGETIAFKLQLEGSELHELPLHLLKRMMADVTDAIAMLMSRPSAKKHRFLVSHIVGESLASSLRAVFVLFSTSRQPTARRAQGNLLICFNATMTPTMSDIYQCLRRSALKDEAERLKGMLMSIVSTMGLQLSVALPAVPLLMDVLGSLRHQDTENVVSFLSVLCHNDGSLVLKPLIEGVSIGWKTELGRVVRRHVRQISVTLEVSGGSSCELKENGTFVYKCPLNCAHAGSYAAHSKGLLSAQQIASLLLIQIDAMDPTMRSLISTTKAMACWSRACGTCTRLLDAGSQRCSIVIKRRNILDQPVGQSASDAFSFRGGWSGVKVKGSTGVVRFTAPTKAGYYLQHILLNDQPLFNSPLRIRVRPLGPHLPNTKILSTFNAVVVKRPFHIQLLLHDRYLNRVAHICPLRIEAVDGGAVHVAGWKRLHVDTVEVEVVVKEICEQCSLRFRLLAPGGAGNFVVDYTVASVTPDTYRQQFGPVKSRLMAKGLQGKTGRPQRPPPPPVGIMSKRQKNESRTPRYIFPPLRAVAKGEKNTKRKSKPPST</sequence>
<proteinExistence type="predicted"/>
<dbReference type="Proteomes" id="UP000195570">
    <property type="component" value="Unassembled WGS sequence"/>
</dbReference>
<evidence type="ECO:0000256" key="2">
    <source>
        <dbReference type="ARBA" id="ARBA00023043"/>
    </source>
</evidence>
<dbReference type="SUPFAM" id="SSF48403">
    <property type="entry name" value="Ankyrin repeat"/>
    <property type="match status" value="4"/>
</dbReference>
<dbReference type="RefSeq" id="XP_067078396.1">
    <property type="nucleotide sequence ID" value="XM_067222295.1"/>
</dbReference>
<evidence type="ECO:0000256" key="4">
    <source>
        <dbReference type="SAM" id="MobiDB-lite"/>
    </source>
</evidence>
<dbReference type="Gene3D" id="1.25.40.20">
    <property type="entry name" value="Ankyrin repeat-containing domain"/>
    <property type="match status" value="8"/>
</dbReference>
<dbReference type="PANTHER" id="PTHR24173:SF74">
    <property type="entry name" value="ANKYRIN REPEAT DOMAIN-CONTAINING PROTEIN 16"/>
    <property type="match status" value="1"/>
</dbReference>
<feature type="compositionally biased region" description="Basic residues" evidence="4">
    <location>
        <begin position="3039"/>
        <end position="3048"/>
    </location>
</feature>
<dbReference type="Pfam" id="PF00023">
    <property type="entry name" value="Ank"/>
    <property type="match status" value="1"/>
</dbReference>
<name>A0A1G4I5I1_TRYEQ</name>
<keyword evidence="1" id="KW-0677">Repeat</keyword>
<dbReference type="PANTHER" id="PTHR24173">
    <property type="entry name" value="ANKYRIN REPEAT CONTAINING"/>
    <property type="match status" value="1"/>
</dbReference>
<feature type="repeat" description="ANK" evidence="3">
    <location>
        <begin position="254"/>
        <end position="286"/>
    </location>
</feature>
<dbReference type="Pfam" id="PF12796">
    <property type="entry name" value="Ank_2"/>
    <property type="match status" value="4"/>
</dbReference>
<dbReference type="InterPro" id="IPR036770">
    <property type="entry name" value="Ankyrin_rpt-contain_sf"/>
</dbReference>
<dbReference type="VEuPathDB" id="TriTrypDB:TEOVI_000625800"/>
<organism evidence="5 6">
    <name type="scientific">Trypanosoma equiperdum</name>
    <dbReference type="NCBI Taxonomy" id="5694"/>
    <lineage>
        <taxon>Eukaryota</taxon>
        <taxon>Discoba</taxon>
        <taxon>Euglenozoa</taxon>
        <taxon>Kinetoplastea</taxon>
        <taxon>Metakinetoplastina</taxon>
        <taxon>Trypanosomatida</taxon>
        <taxon>Trypanosomatidae</taxon>
        <taxon>Trypanosoma</taxon>
    </lineage>
</organism>
<dbReference type="EMBL" id="CZPT02000674">
    <property type="protein sequence ID" value="SCU67032.1"/>
    <property type="molecule type" value="Genomic_DNA"/>
</dbReference>
<evidence type="ECO:0000313" key="6">
    <source>
        <dbReference type="Proteomes" id="UP000195570"/>
    </source>
</evidence>
<reference evidence="5" key="1">
    <citation type="submission" date="2016-09" db="EMBL/GenBank/DDBJ databases">
        <authorList>
            <person name="Hebert L."/>
            <person name="Moumen B."/>
        </authorList>
    </citation>
    <scope>NUCLEOTIDE SEQUENCE [LARGE SCALE GENOMIC DNA]</scope>
    <source>
        <strain evidence="5">OVI</strain>
    </source>
</reference>
<dbReference type="PROSITE" id="PS50088">
    <property type="entry name" value="ANK_REPEAT"/>
    <property type="match status" value="3"/>
</dbReference>
<dbReference type="GeneID" id="92380197"/>
<keyword evidence="6" id="KW-1185">Reference proteome</keyword>
<protein>
    <submittedName>
        <fullName evidence="5">Ankyrin-repeat protein, putative</fullName>
    </submittedName>
</protein>
<feature type="region of interest" description="Disordered" evidence="4">
    <location>
        <begin position="2992"/>
        <end position="3048"/>
    </location>
</feature>
<feature type="repeat" description="ANK" evidence="3">
    <location>
        <begin position="1748"/>
        <end position="1780"/>
    </location>
</feature>
<gene>
    <name evidence="5" type="ORF">TEOVI_000625800</name>
</gene>
<feature type="repeat" description="ANK" evidence="3">
    <location>
        <begin position="1976"/>
        <end position="1998"/>
    </location>
</feature>
<accession>A0A1G4I5I1</accession>
<dbReference type="InterPro" id="IPR002110">
    <property type="entry name" value="Ankyrin_rpt"/>
</dbReference>
<comment type="caution">
    <text evidence="5">The sequence shown here is derived from an EMBL/GenBank/DDBJ whole genome shotgun (WGS) entry which is preliminary data.</text>
</comment>
<dbReference type="SMART" id="SM00248">
    <property type="entry name" value="ANK"/>
    <property type="match status" value="21"/>
</dbReference>